<reference evidence="1 2" key="1">
    <citation type="journal article" date="2019" name="Front. Microbiol.">
        <title>Genomic Features for Desiccation Tolerance and Sugar Biosynthesis in the Extremophile Gloeocapsopsis sp. UTEX B3054.</title>
        <authorList>
            <person name="Urrejola C."/>
            <person name="Alcorta J."/>
            <person name="Salas L."/>
            <person name="Vasquez M."/>
            <person name="Polz M.F."/>
            <person name="Vicuna R."/>
            <person name="Diez B."/>
        </authorList>
    </citation>
    <scope>NUCLEOTIDE SEQUENCE [LARGE SCALE GENOMIC DNA]</scope>
    <source>
        <strain evidence="1 2">1H9</strain>
    </source>
</reference>
<protein>
    <recommendedName>
        <fullName evidence="3">Toxin-antitoxin system HicB family antitoxin</fullName>
    </recommendedName>
</protein>
<dbReference type="Pfam" id="PF05534">
    <property type="entry name" value="HicB"/>
    <property type="match status" value="1"/>
</dbReference>
<dbReference type="Proteomes" id="UP000441797">
    <property type="component" value="Unassembled WGS sequence"/>
</dbReference>
<dbReference type="GO" id="GO:0006355">
    <property type="term" value="P:regulation of DNA-templated transcription"/>
    <property type="evidence" value="ECO:0007669"/>
    <property type="project" value="InterPro"/>
</dbReference>
<gene>
    <name evidence="1" type="ORF">BWI75_21780</name>
</gene>
<dbReference type="Gene3D" id="1.10.1220.10">
    <property type="entry name" value="Met repressor-like"/>
    <property type="match status" value="1"/>
</dbReference>
<dbReference type="InterPro" id="IPR010985">
    <property type="entry name" value="Ribbon_hlx_hlx"/>
</dbReference>
<dbReference type="EMBL" id="NAPY01000051">
    <property type="protein sequence ID" value="MUL38872.1"/>
    <property type="molecule type" value="Genomic_DNA"/>
</dbReference>
<dbReference type="AlphaFoldDB" id="A0A6N8G1U7"/>
<proteinExistence type="predicted"/>
<evidence type="ECO:0000313" key="1">
    <source>
        <dbReference type="EMBL" id="MUL38872.1"/>
    </source>
</evidence>
<organism evidence="1 2">
    <name type="scientific">Gloeocapsopsis dulcis AAB1 = 1H9</name>
    <dbReference type="NCBI Taxonomy" id="1433147"/>
    <lineage>
        <taxon>Bacteria</taxon>
        <taxon>Bacillati</taxon>
        <taxon>Cyanobacteriota</taxon>
        <taxon>Cyanophyceae</taxon>
        <taxon>Oscillatoriophycideae</taxon>
        <taxon>Chroococcales</taxon>
        <taxon>Chroococcaceae</taxon>
        <taxon>Gloeocapsopsis</taxon>
        <taxon>Gloeocapsopsis dulcis</taxon>
    </lineage>
</organism>
<evidence type="ECO:0000313" key="2">
    <source>
        <dbReference type="Proteomes" id="UP000441797"/>
    </source>
</evidence>
<comment type="caution">
    <text evidence="1">The sequence shown here is derived from an EMBL/GenBank/DDBJ whole genome shotgun (WGS) entry which is preliminary data.</text>
</comment>
<keyword evidence="2" id="KW-1185">Reference proteome</keyword>
<dbReference type="SUPFAM" id="SSF47598">
    <property type="entry name" value="Ribbon-helix-helix"/>
    <property type="match status" value="1"/>
</dbReference>
<name>A0A6N8G1U7_9CHRO</name>
<dbReference type="InterPro" id="IPR008651">
    <property type="entry name" value="Uncharacterised_HicB"/>
</dbReference>
<sequence length="109" mass="12313">MSRLTLRLPETLHQQLIHLAESEGVSLNQYIVYALTRQVALAYTVQATPIEEIIQQQQAFQALIKELGQASSTEAKAVLDKREVVQPEEELSPEIVARFQQRIRDASKA</sequence>
<dbReference type="OrthoDB" id="428665at2"/>
<accession>A0A6N8G1U7</accession>
<dbReference type="NCBIfam" id="NF041551">
    <property type="entry name" value="YlcI_YnfO_N"/>
    <property type="match status" value="1"/>
</dbReference>
<evidence type="ECO:0008006" key="3">
    <source>
        <dbReference type="Google" id="ProtNLM"/>
    </source>
</evidence>
<dbReference type="InterPro" id="IPR013321">
    <property type="entry name" value="Arc_rbn_hlx_hlx"/>
</dbReference>
<dbReference type="RefSeq" id="WP_105221884.1">
    <property type="nucleotide sequence ID" value="NZ_CAWNSU010000120.1"/>
</dbReference>